<accession>A0A6J4TFM2</accession>
<dbReference type="GO" id="GO:0004089">
    <property type="term" value="F:carbonate dehydratase activity"/>
    <property type="evidence" value="ECO:0007669"/>
    <property type="project" value="UniProtKB-EC"/>
</dbReference>
<protein>
    <submittedName>
        <fullName evidence="2">Carbonic anhydrase, beta class</fullName>
        <ecNumber evidence="2">4.2.1.1</ecNumber>
    </submittedName>
</protein>
<proteinExistence type="predicted"/>
<feature type="non-terminal residue" evidence="2">
    <location>
        <position position="163"/>
    </location>
</feature>
<feature type="compositionally biased region" description="Basic residues" evidence="1">
    <location>
        <begin position="46"/>
        <end position="65"/>
    </location>
</feature>
<reference evidence="2" key="1">
    <citation type="submission" date="2020-02" db="EMBL/GenBank/DDBJ databases">
        <authorList>
            <person name="Meier V. D."/>
        </authorList>
    </citation>
    <scope>NUCLEOTIDE SEQUENCE</scope>
    <source>
        <strain evidence="2">AVDCRST_MAG30</strain>
    </source>
</reference>
<evidence type="ECO:0000313" key="2">
    <source>
        <dbReference type="EMBL" id="CAA9521966.1"/>
    </source>
</evidence>
<gene>
    <name evidence="2" type="ORF">AVDCRST_MAG30-3101</name>
</gene>
<name>A0A6J4TFM2_9ACTN</name>
<dbReference type="AlphaFoldDB" id="A0A6J4TFM2"/>
<dbReference type="EMBL" id="CADCVS010000398">
    <property type="protein sequence ID" value="CAA9521966.1"/>
    <property type="molecule type" value="Genomic_DNA"/>
</dbReference>
<organism evidence="2">
    <name type="scientific">uncultured Solirubrobacteraceae bacterium</name>
    <dbReference type="NCBI Taxonomy" id="1162706"/>
    <lineage>
        <taxon>Bacteria</taxon>
        <taxon>Bacillati</taxon>
        <taxon>Actinomycetota</taxon>
        <taxon>Thermoleophilia</taxon>
        <taxon>Solirubrobacterales</taxon>
        <taxon>Solirubrobacteraceae</taxon>
        <taxon>environmental samples</taxon>
    </lineage>
</organism>
<feature type="compositionally biased region" description="Low complexity" evidence="1">
    <location>
        <begin position="126"/>
        <end position="138"/>
    </location>
</feature>
<feature type="non-terminal residue" evidence="2">
    <location>
        <position position="1"/>
    </location>
</feature>
<dbReference type="EC" id="4.2.1.1" evidence="2"/>
<evidence type="ECO:0000256" key="1">
    <source>
        <dbReference type="SAM" id="MobiDB-lite"/>
    </source>
</evidence>
<keyword evidence="2" id="KW-0456">Lyase</keyword>
<feature type="compositionally biased region" description="Basic residues" evidence="1">
    <location>
        <begin position="89"/>
        <end position="101"/>
    </location>
</feature>
<sequence>VRHRRAAHERRGLCAGLRQGRPADAPRPQGRRRRLHGRARESLRAARARGGRRPRHPQRRRRDHRRRDPLARDLPAAARNRGDPAHPPHGLRHAHLHRRRVQALDSGRHGNQARVGCRGLLGPGRGRAPVARPRQRQPVHPEEGQRARVRLRGGDGQVARGVL</sequence>
<feature type="region of interest" description="Disordered" evidence="1">
    <location>
        <begin position="1"/>
        <end position="145"/>
    </location>
</feature>